<evidence type="ECO:0000313" key="1">
    <source>
        <dbReference type="EMBL" id="GBP66965.1"/>
    </source>
</evidence>
<dbReference type="EMBL" id="BGZK01000973">
    <property type="protein sequence ID" value="GBP66965.1"/>
    <property type="molecule type" value="Genomic_DNA"/>
</dbReference>
<dbReference type="AlphaFoldDB" id="A0A4C1XXQ7"/>
<evidence type="ECO:0000313" key="2">
    <source>
        <dbReference type="Proteomes" id="UP000299102"/>
    </source>
</evidence>
<reference evidence="1 2" key="1">
    <citation type="journal article" date="2019" name="Commun. Biol.">
        <title>The bagworm genome reveals a unique fibroin gene that provides high tensile strength.</title>
        <authorList>
            <person name="Kono N."/>
            <person name="Nakamura H."/>
            <person name="Ohtoshi R."/>
            <person name="Tomita M."/>
            <person name="Numata K."/>
            <person name="Arakawa K."/>
        </authorList>
    </citation>
    <scope>NUCLEOTIDE SEQUENCE [LARGE SCALE GENOMIC DNA]</scope>
</reference>
<gene>
    <name evidence="1" type="ORF">EVAR_49940_1</name>
</gene>
<dbReference type="Proteomes" id="UP000299102">
    <property type="component" value="Unassembled WGS sequence"/>
</dbReference>
<comment type="caution">
    <text evidence="1">The sequence shown here is derived from an EMBL/GenBank/DDBJ whole genome shotgun (WGS) entry which is preliminary data.</text>
</comment>
<keyword evidence="2" id="KW-1185">Reference proteome</keyword>
<organism evidence="1 2">
    <name type="scientific">Eumeta variegata</name>
    <name type="common">Bagworm moth</name>
    <name type="synonym">Eumeta japonica</name>
    <dbReference type="NCBI Taxonomy" id="151549"/>
    <lineage>
        <taxon>Eukaryota</taxon>
        <taxon>Metazoa</taxon>
        <taxon>Ecdysozoa</taxon>
        <taxon>Arthropoda</taxon>
        <taxon>Hexapoda</taxon>
        <taxon>Insecta</taxon>
        <taxon>Pterygota</taxon>
        <taxon>Neoptera</taxon>
        <taxon>Endopterygota</taxon>
        <taxon>Lepidoptera</taxon>
        <taxon>Glossata</taxon>
        <taxon>Ditrysia</taxon>
        <taxon>Tineoidea</taxon>
        <taxon>Psychidae</taxon>
        <taxon>Oiketicinae</taxon>
        <taxon>Eumeta</taxon>
    </lineage>
</organism>
<accession>A0A4C1XXQ7</accession>
<name>A0A4C1XXQ7_EUMVA</name>
<sequence>MYVADPLERNGTCDEGASWSLGLLGKNIISDGEGASHWSSHSLDKRQQWKLSLYSYRSSRPVHVQQLN</sequence>
<proteinExistence type="predicted"/>
<protein>
    <submittedName>
        <fullName evidence="1">Uncharacterized protein</fullName>
    </submittedName>
</protein>